<sequence length="87" mass="9244">MMIGKAKVKMTASLSRKNILVSRAARASPRWTVEGWRVSTGGAAGRARVWFIRGSTFAGRSARLGRRAGPTAGKPFGKGTGVRPGCR</sequence>
<dbReference type="Proteomes" id="UP001499930">
    <property type="component" value="Unassembled WGS sequence"/>
</dbReference>
<comment type="caution">
    <text evidence="2">The sequence shown here is derived from an EMBL/GenBank/DDBJ whole genome shotgun (WGS) entry which is preliminary data.</text>
</comment>
<reference evidence="3" key="1">
    <citation type="journal article" date="2019" name="Int. J. Syst. Evol. Microbiol.">
        <title>The Global Catalogue of Microorganisms (GCM) 10K type strain sequencing project: providing services to taxonomists for standard genome sequencing and annotation.</title>
        <authorList>
            <consortium name="The Broad Institute Genomics Platform"/>
            <consortium name="The Broad Institute Genome Sequencing Center for Infectious Disease"/>
            <person name="Wu L."/>
            <person name="Ma J."/>
        </authorList>
    </citation>
    <scope>NUCLEOTIDE SEQUENCE [LARGE SCALE GENOMIC DNA]</scope>
    <source>
        <strain evidence="3">JCM 3106</strain>
    </source>
</reference>
<feature type="compositionally biased region" description="Gly residues" evidence="1">
    <location>
        <begin position="76"/>
        <end position="87"/>
    </location>
</feature>
<name>A0ABP6K7L2_9ACTN</name>
<evidence type="ECO:0000313" key="3">
    <source>
        <dbReference type="Proteomes" id="UP001499930"/>
    </source>
</evidence>
<evidence type="ECO:0000256" key="1">
    <source>
        <dbReference type="SAM" id="MobiDB-lite"/>
    </source>
</evidence>
<protein>
    <submittedName>
        <fullName evidence="2">Uncharacterized protein</fullName>
    </submittedName>
</protein>
<evidence type="ECO:0000313" key="2">
    <source>
        <dbReference type="EMBL" id="GAA2989236.1"/>
    </source>
</evidence>
<gene>
    <name evidence="2" type="ORF">GCM10017559_06480</name>
</gene>
<feature type="region of interest" description="Disordered" evidence="1">
    <location>
        <begin position="62"/>
        <end position="87"/>
    </location>
</feature>
<dbReference type="EMBL" id="BAAAWD010000004">
    <property type="protein sequence ID" value="GAA2989236.1"/>
    <property type="molecule type" value="Genomic_DNA"/>
</dbReference>
<accession>A0ABP6K7L2</accession>
<proteinExistence type="predicted"/>
<keyword evidence="3" id="KW-1185">Reference proteome</keyword>
<organism evidence="2 3">
    <name type="scientific">Streptosporangium longisporum</name>
    <dbReference type="NCBI Taxonomy" id="46187"/>
    <lineage>
        <taxon>Bacteria</taxon>
        <taxon>Bacillati</taxon>
        <taxon>Actinomycetota</taxon>
        <taxon>Actinomycetes</taxon>
        <taxon>Streptosporangiales</taxon>
        <taxon>Streptosporangiaceae</taxon>
        <taxon>Streptosporangium</taxon>
    </lineage>
</organism>